<comment type="subcellular location">
    <subcellularLocation>
        <location evidence="1">Membrane</location>
        <topology evidence="1">Multi-pass membrane protein</topology>
    </subcellularLocation>
</comment>
<feature type="transmembrane region" description="Helical" evidence="7">
    <location>
        <begin position="149"/>
        <end position="170"/>
    </location>
</feature>
<dbReference type="Proteomes" id="UP001305779">
    <property type="component" value="Unassembled WGS sequence"/>
</dbReference>
<evidence type="ECO:0000313" key="9">
    <source>
        <dbReference type="EMBL" id="KAK4503304.1"/>
    </source>
</evidence>
<dbReference type="InterPro" id="IPR050360">
    <property type="entry name" value="MFS_Sugar_Transporters"/>
</dbReference>
<dbReference type="Pfam" id="PF00083">
    <property type="entry name" value="Sugar_tr"/>
    <property type="match status" value="1"/>
</dbReference>
<evidence type="ECO:0000259" key="8">
    <source>
        <dbReference type="PROSITE" id="PS50850"/>
    </source>
</evidence>
<keyword evidence="4 7" id="KW-1133">Transmembrane helix</keyword>
<dbReference type="Gene3D" id="1.20.1250.20">
    <property type="entry name" value="MFS general substrate transporter like domains"/>
    <property type="match status" value="1"/>
</dbReference>
<organism evidence="9 10">
    <name type="scientific">Zasmidium cellare</name>
    <name type="common">Wine cellar mold</name>
    <name type="synonym">Racodium cellare</name>
    <dbReference type="NCBI Taxonomy" id="395010"/>
    <lineage>
        <taxon>Eukaryota</taxon>
        <taxon>Fungi</taxon>
        <taxon>Dikarya</taxon>
        <taxon>Ascomycota</taxon>
        <taxon>Pezizomycotina</taxon>
        <taxon>Dothideomycetes</taxon>
        <taxon>Dothideomycetidae</taxon>
        <taxon>Mycosphaerellales</taxon>
        <taxon>Mycosphaerellaceae</taxon>
        <taxon>Zasmidium</taxon>
    </lineage>
</organism>
<feature type="transmembrane region" description="Helical" evidence="7">
    <location>
        <begin position="108"/>
        <end position="129"/>
    </location>
</feature>
<evidence type="ECO:0000256" key="3">
    <source>
        <dbReference type="ARBA" id="ARBA00022692"/>
    </source>
</evidence>
<evidence type="ECO:0000256" key="4">
    <source>
        <dbReference type="ARBA" id="ARBA00022989"/>
    </source>
</evidence>
<gene>
    <name evidence="9" type="ORF">PRZ48_006732</name>
</gene>
<evidence type="ECO:0000256" key="2">
    <source>
        <dbReference type="ARBA" id="ARBA00010992"/>
    </source>
</evidence>
<evidence type="ECO:0000256" key="6">
    <source>
        <dbReference type="SAM" id="MobiDB-lite"/>
    </source>
</evidence>
<dbReference type="SUPFAM" id="SSF103473">
    <property type="entry name" value="MFS general substrate transporter"/>
    <property type="match status" value="1"/>
</dbReference>
<evidence type="ECO:0000256" key="1">
    <source>
        <dbReference type="ARBA" id="ARBA00004141"/>
    </source>
</evidence>
<feature type="transmembrane region" description="Helical" evidence="7">
    <location>
        <begin position="20"/>
        <end position="40"/>
    </location>
</feature>
<comment type="similarity">
    <text evidence="2">Belongs to the major facilitator superfamily. Sugar transporter (TC 2.A.1.1) family.</text>
</comment>
<protein>
    <recommendedName>
        <fullName evidence="8">Major facilitator superfamily (MFS) profile domain-containing protein</fullName>
    </recommendedName>
</protein>
<dbReference type="PANTHER" id="PTHR48022">
    <property type="entry name" value="PLASTIDIC GLUCOSE TRANSPORTER 4"/>
    <property type="match status" value="1"/>
</dbReference>
<proteinExistence type="inferred from homology"/>
<evidence type="ECO:0000313" key="10">
    <source>
        <dbReference type="Proteomes" id="UP001305779"/>
    </source>
</evidence>
<feature type="compositionally biased region" description="Acidic residues" evidence="6">
    <location>
        <begin position="351"/>
        <end position="364"/>
    </location>
</feature>
<dbReference type="InterPro" id="IPR020846">
    <property type="entry name" value="MFS_dom"/>
</dbReference>
<comment type="caution">
    <text evidence="9">The sequence shown here is derived from an EMBL/GenBank/DDBJ whole genome shotgun (WGS) entry which is preliminary data.</text>
</comment>
<evidence type="ECO:0000256" key="7">
    <source>
        <dbReference type="SAM" id="Phobius"/>
    </source>
</evidence>
<feature type="transmembrane region" description="Helical" evidence="7">
    <location>
        <begin position="209"/>
        <end position="231"/>
    </location>
</feature>
<feature type="region of interest" description="Disordered" evidence="6">
    <location>
        <begin position="329"/>
        <end position="364"/>
    </location>
</feature>
<keyword evidence="5 7" id="KW-0472">Membrane</keyword>
<dbReference type="InterPro" id="IPR005828">
    <property type="entry name" value="MFS_sugar_transport-like"/>
</dbReference>
<keyword evidence="3 7" id="KW-0812">Transmembrane</keyword>
<dbReference type="EMBL" id="JAXOVC010000004">
    <property type="protein sequence ID" value="KAK4503304.1"/>
    <property type="molecule type" value="Genomic_DNA"/>
</dbReference>
<sequence length="364" mass="40619">MASWVNYGLGVIPHSQVAWRLPLAIPVVFILILLGSVFFFPESPVWLAQRGRINKATHVYAILDDVAEDSDELRIKATSVFDSFEIHRQRTIKGWARIFSRRQEEKEFYRACLAFAVNFNAQMTGANGVTYYANTIFTESLHFATREAAVLSASLLSWKILVCLIPLIIVDRYGRKPLFIISGSGMSASMIGLAATVSRLDHSAGSGKAAVFFLFLYMTFFPVGYLGANFLYATEIGVSELRVHFSAIGTATHWLFNFVIAEIIPTCFASIGYQTYIIFAVISAVTVPLVLFLFPETKGRSLEQIDKKILSADHWYKVTRDFQRMEAEDVESSGAGVVDGKVQQLTANEKEADDTEEIEDMSVN</sequence>
<dbReference type="PROSITE" id="PS50850">
    <property type="entry name" value="MFS"/>
    <property type="match status" value="1"/>
</dbReference>
<evidence type="ECO:0000256" key="5">
    <source>
        <dbReference type="ARBA" id="ARBA00023136"/>
    </source>
</evidence>
<name>A0ABR0ENX6_ZASCE</name>
<feature type="transmembrane region" description="Helical" evidence="7">
    <location>
        <begin position="276"/>
        <end position="294"/>
    </location>
</feature>
<feature type="domain" description="Major facilitator superfamily (MFS) profile" evidence="8">
    <location>
        <begin position="1"/>
        <end position="298"/>
    </location>
</feature>
<accession>A0ABR0ENX6</accession>
<reference evidence="9 10" key="1">
    <citation type="journal article" date="2023" name="G3 (Bethesda)">
        <title>A chromosome-level genome assembly of Zasmidium syzygii isolated from banana leaves.</title>
        <authorList>
            <person name="van Westerhoven A.C."/>
            <person name="Mehrabi R."/>
            <person name="Talebi R."/>
            <person name="Steentjes M.B.F."/>
            <person name="Corcolon B."/>
            <person name="Chong P.A."/>
            <person name="Kema G.H.J."/>
            <person name="Seidl M.F."/>
        </authorList>
    </citation>
    <scope>NUCLEOTIDE SEQUENCE [LARGE SCALE GENOMIC DNA]</scope>
    <source>
        <strain evidence="9 10">P124</strain>
    </source>
</reference>
<feature type="transmembrane region" description="Helical" evidence="7">
    <location>
        <begin position="177"/>
        <end position="197"/>
    </location>
</feature>
<keyword evidence="10" id="KW-1185">Reference proteome</keyword>
<dbReference type="InterPro" id="IPR036259">
    <property type="entry name" value="MFS_trans_sf"/>
</dbReference>
<dbReference type="PANTHER" id="PTHR48022:SF45">
    <property type="entry name" value="MAJOR FACILITATOR SUPERFAMILY (MFS) PROFILE DOMAIN-CONTAINING PROTEIN-RELATED"/>
    <property type="match status" value="1"/>
</dbReference>
<feature type="transmembrane region" description="Helical" evidence="7">
    <location>
        <begin position="243"/>
        <end position="264"/>
    </location>
</feature>